<dbReference type="SUPFAM" id="SSF56601">
    <property type="entry name" value="beta-lactamase/transpeptidase-like"/>
    <property type="match status" value="1"/>
</dbReference>
<sequence precursor="true">MRPPRPASIALATLLFLWPAAAAPGAPTPASLDTRALNAALDRANAHAGALVLDADTGETLYERAPDDAFTPASVRKLFSMSAVLYTLGAGYWFSTDVTGPTPDANGHVPRLTLSGIGDPSLTPATLDDLARQLRARGVRTVGAVTVNDAAFTRGGWTPPDGTSVAPVTLERDDNEGFMPTTDDAALAAGRAFRRALQAAGVRVTGTVARGAARLGHGLATTRSAPLRTLVARTLRPSDNIYAEQLLARLGMNVNASAPSSAQRALDWERRFLTRAGVNLTGVRFVDASGLSDADRATPRAVTQLLQYTYATAPGGTPAGRPAYLRGTNPFIEALPRAGTGTATPEAQARGGTLATRLRGLDVRAKTGTLIGASALAGYVRTPSGRILTFAVMMDRSPGPARDLRDVQDAFVRALANTP</sequence>
<keyword evidence="3" id="KW-0732">Signal</keyword>
<accession>E8U7F1</accession>
<comment type="similarity">
    <text evidence="1">Belongs to the peptidase S13 family.</text>
</comment>
<keyword evidence="5" id="KW-1185">Reference proteome</keyword>
<dbReference type="MEROPS" id="S13.004"/>
<dbReference type="Pfam" id="PF02113">
    <property type="entry name" value="Peptidase_S13"/>
    <property type="match status" value="2"/>
</dbReference>
<evidence type="ECO:0000313" key="4">
    <source>
        <dbReference type="EMBL" id="ADV66990.1"/>
    </source>
</evidence>
<keyword evidence="4" id="KW-0645">Protease</keyword>
<dbReference type="AlphaFoldDB" id="E8U7F1"/>
<dbReference type="eggNOG" id="COG2027">
    <property type="taxonomic scope" value="Bacteria"/>
</dbReference>
<dbReference type="RefSeq" id="WP_013556495.1">
    <property type="nucleotide sequence ID" value="NC_014958.1"/>
</dbReference>
<dbReference type="Gene3D" id="3.40.710.10">
    <property type="entry name" value="DD-peptidase/beta-lactamase superfamily"/>
    <property type="match status" value="2"/>
</dbReference>
<dbReference type="Proteomes" id="UP000008635">
    <property type="component" value="Chromosome"/>
</dbReference>
<dbReference type="HOGENOM" id="CLU_017692_1_2_0"/>
<gene>
    <name evidence="4" type="ordered locus">Deima_1340</name>
</gene>
<name>E8U7F1_DEIML</name>
<dbReference type="Gene3D" id="3.50.80.20">
    <property type="entry name" value="D-Ala-D-Ala carboxypeptidase C, peptidase S13"/>
    <property type="match status" value="1"/>
</dbReference>
<reference evidence="4 5" key="1">
    <citation type="journal article" date="2011" name="Stand. Genomic Sci.">
        <title>Complete genome sequence of Deinococcus maricopensis type strain (LB-34).</title>
        <authorList>
            <person name="Pukall R."/>
            <person name="Zeytun A."/>
            <person name="Lucas S."/>
            <person name="Lapidus A."/>
            <person name="Hammon N."/>
            <person name="Deshpande S."/>
            <person name="Nolan M."/>
            <person name="Cheng J.F."/>
            <person name="Pitluck S."/>
            <person name="Liolios K."/>
            <person name="Pagani I."/>
            <person name="Mikhailova N."/>
            <person name="Ivanova N."/>
            <person name="Mavromatis K."/>
            <person name="Pati A."/>
            <person name="Tapia R."/>
            <person name="Han C."/>
            <person name="Goodwin L."/>
            <person name="Chen A."/>
            <person name="Palaniappan K."/>
            <person name="Land M."/>
            <person name="Hauser L."/>
            <person name="Chang Y.J."/>
            <person name="Jeffries C.D."/>
            <person name="Brambilla E.M."/>
            <person name="Rohde M."/>
            <person name="Goker M."/>
            <person name="Detter J.C."/>
            <person name="Woyke T."/>
            <person name="Bristow J."/>
            <person name="Eisen J.A."/>
            <person name="Markowitz V."/>
            <person name="Hugenholtz P."/>
            <person name="Kyrpides N.C."/>
            <person name="Klenk H.P."/>
        </authorList>
    </citation>
    <scope>NUCLEOTIDE SEQUENCE [LARGE SCALE GENOMIC DNA]</scope>
    <source>
        <strain evidence="5">DSM 21211 / LMG 22137 / NRRL B-23946 / LB-34</strain>
    </source>
</reference>
<evidence type="ECO:0000313" key="5">
    <source>
        <dbReference type="Proteomes" id="UP000008635"/>
    </source>
</evidence>
<dbReference type="GO" id="GO:0000270">
    <property type="term" value="P:peptidoglycan metabolic process"/>
    <property type="evidence" value="ECO:0007669"/>
    <property type="project" value="TreeGrafter"/>
</dbReference>
<organism evidence="4 5">
    <name type="scientific">Deinococcus maricopensis (strain DSM 21211 / LMG 22137 / NRRL B-23946 / LB-34)</name>
    <dbReference type="NCBI Taxonomy" id="709986"/>
    <lineage>
        <taxon>Bacteria</taxon>
        <taxon>Thermotogati</taxon>
        <taxon>Deinococcota</taxon>
        <taxon>Deinococci</taxon>
        <taxon>Deinococcales</taxon>
        <taxon>Deinococcaceae</taxon>
        <taxon>Deinococcus</taxon>
    </lineage>
</organism>
<feature type="chain" id="PRO_5003228400" evidence="3">
    <location>
        <begin position="23"/>
        <end position="419"/>
    </location>
</feature>
<dbReference type="KEGG" id="dmr:Deima_1340"/>
<dbReference type="InterPro" id="IPR012338">
    <property type="entry name" value="Beta-lactam/transpept-like"/>
</dbReference>
<evidence type="ECO:0000256" key="2">
    <source>
        <dbReference type="ARBA" id="ARBA00022801"/>
    </source>
</evidence>
<proteinExistence type="inferred from homology"/>
<dbReference type="InterPro" id="IPR000667">
    <property type="entry name" value="Peptidase_S13"/>
</dbReference>
<dbReference type="PRINTS" id="PR00922">
    <property type="entry name" value="DADACBPTASE3"/>
</dbReference>
<dbReference type="STRING" id="709986.Deima_1340"/>
<evidence type="ECO:0000256" key="3">
    <source>
        <dbReference type="SAM" id="SignalP"/>
    </source>
</evidence>
<dbReference type="EMBL" id="CP002454">
    <property type="protein sequence ID" value="ADV66990.1"/>
    <property type="molecule type" value="Genomic_DNA"/>
</dbReference>
<dbReference type="PANTHER" id="PTHR30023:SF0">
    <property type="entry name" value="PENICILLIN-SENSITIVE CARBOXYPEPTIDASE A"/>
    <property type="match status" value="1"/>
</dbReference>
<dbReference type="GO" id="GO:0004185">
    <property type="term" value="F:serine-type carboxypeptidase activity"/>
    <property type="evidence" value="ECO:0007669"/>
    <property type="project" value="InterPro"/>
</dbReference>
<dbReference type="OrthoDB" id="56883at2"/>
<dbReference type="GO" id="GO:0006508">
    <property type="term" value="P:proteolysis"/>
    <property type="evidence" value="ECO:0007669"/>
    <property type="project" value="InterPro"/>
</dbReference>
<feature type="signal peptide" evidence="3">
    <location>
        <begin position="1"/>
        <end position="22"/>
    </location>
</feature>
<keyword evidence="4" id="KW-0121">Carboxypeptidase</keyword>
<reference evidence="5" key="2">
    <citation type="submission" date="2011-01" db="EMBL/GenBank/DDBJ databases">
        <title>The complete genome of Deinococcus maricopensis DSM 21211.</title>
        <authorList>
            <consortium name="US DOE Joint Genome Institute (JGI-PGF)"/>
            <person name="Lucas S."/>
            <person name="Copeland A."/>
            <person name="Lapidus A."/>
            <person name="Goodwin L."/>
            <person name="Pitluck S."/>
            <person name="Kyrpides N."/>
            <person name="Mavromatis K."/>
            <person name="Pagani I."/>
            <person name="Ivanova N."/>
            <person name="Ovchinnikova G."/>
            <person name="Zeytun A."/>
            <person name="Detter J.C."/>
            <person name="Han C."/>
            <person name="Land M."/>
            <person name="Hauser L."/>
            <person name="Markowitz V."/>
            <person name="Cheng J.-F."/>
            <person name="Hugenholtz P."/>
            <person name="Woyke T."/>
            <person name="Wu D."/>
            <person name="Pukall R."/>
            <person name="Gehrich-Schroeter G."/>
            <person name="Brambilla E."/>
            <person name="Klenk H.-P."/>
            <person name="Eisen J.A."/>
        </authorList>
    </citation>
    <scope>NUCLEOTIDE SEQUENCE [LARGE SCALE GENOMIC DNA]</scope>
    <source>
        <strain evidence="5">DSM 21211 / LMG 22137 / NRRL B-23946 / LB-34</strain>
    </source>
</reference>
<keyword evidence="2" id="KW-0378">Hydrolase</keyword>
<dbReference type="PANTHER" id="PTHR30023">
    <property type="entry name" value="D-ALANYL-D-ALANINE CARBOXYPEPTIDASE"/>
    <property type="match status" value="1"/>
</dbReference>
<evidence type="ECO:0000256" key="1">
    <source>
        <dbReference type="ARBA" id="ARBA00006096"/>
    </source>
</evidence>
<protein>
    <submittedName>
        <fullName evidence="4">D-alanyl-D-alaninecarboxypeptidase/D-alanyl-D-al anine-endopeptidase</fullName>
    </submittedName>
</protein>